<dbReference type="RefSeq" id="WP_212691378.1">
    <property type="nucleotide sequence ID" value="NZ_CP058561.1"/>
</dbReference>
<comment type="function">
    <text evidence="8">Catalyzes the condensation of pantoate with beta-alanine in an ATP-dependent reaction via a pantoyl-adenylate intermediate.</text>
</comment>
<comment type="subunit">
    <text evidence="8">Homodimer.</text>
</comment>
<evidence type="ECO:0000313" key="9">
    <source>
        <dbReference type="EMBL" id="QUH31328.1"/>
    </source>
</evidence>
<sequence length="285" mass="32236">MKIFNDINELRKHLEIYRTEGKTIGLVPTMGYLHKGHISLVQKSVKDNDITVLSIYVNPTQFGPTEDLDKYPKDLENDKKLAKEAGVDVIFIPTNSVMYLDNHATYVNVDNLTDNLCGKSRPTHFRGVTTIVTKLFNIVQPNGAYFGQKDAQQAIVIKKMVKDLNMPIDIIICPIVRENDGLALSSRNTYLNTEERNQATILYESLQKSKECIKNGEQSATIIKDMIKEMIEEKPSATIDYISIVNEDTLEDIDYIQGNILIALAVKIGQTRLIDNLRMEVNLIC</sequence>
<dbReference type="GO" id="GO:0005524">
    <property type="term" value="F:ATP binding"/>
    <property type="evidence" value="ECO:0007669"/>
    <property type="project" value="UniProtKB-KW"/>
</dbReference>
<gene>
    <name evidence="8" type="primary">panC</name>
    <name evidence="9" type="ORF">HYG85_21335</name>
</gene>
<keyword evidence="4 8" id="KW-0566">Pantothenate biosynthesis</keyword>
<comment type="catalytic activity">
    <reaction evidence="7 8">
        <text>(R)-pantoate + beta-alanine + ATP = (R)-pantothenate + AMP + diphosphate + H(+)</text>
        <dbReference type="Rhea" id="RHEA:10912"/>
        <dbReference type="ChEBI" id="CHEBI:15378"/>
        <dbReference type="ChEBI" id="CHEBI:15980"/>
        <dbReference type="ChEBI" id="CHEBI:29032"/>
        <dbReference type="ChEBI" id="CHEBI:30616"/>
        <dbReference type="ChEBI" id="CHEBI:33019"/>
        <dbReference type="ChEBI" id="CHEBI:57966"/>
        <dbReference type="ChEBI" id="CHEBI:456215"/>
        <dbReference type="EC" id="6.3.2.1"/>
    </reaction>
</comment>
<dbReference type="PANTHER" id="PTHR21299:SF1">
    <property type="entry name" value="PANTOATE--BETA-ALANINE LIGASE"/>
    <property type="match status" value="1"/>
</dbReference>
<proteinExistence type="inferred from homology"/>
<dbReference type="Gene3D" id="3.40.50.620">
    <property type="entry name" value="HUPs"/>
    <property type="match status" value="1"/>
</dbReference>
<keyword evidence="3 8" id="KW-0436">Ligase</keyword>
<keyword evidence="8" id="KW-0963">Cytoplasm</keyword>
<reference evidence="9 10" key="1">
    <citation type="submission" date="2020-07" db="EMBL/GenBank/DDBJ databases">
        <title>Vallitalea guaymasensis genome.</title>
        <authorList>
            <person name="Postec A."/>
        </authorList>
    </citation>
    <scope>NUCLEOTIDE SEQUENCE [LARGE SCALE GENOMIC DNA]</scope>
    <source>
        <strain evidence="9 10">Ra1766G1</strain>
    </source>
</reference>
<feature type="binding site" evidence="8">
    <location>
        <begin position="184"/>
        <end position="187"/>
    </location>
    <ligand>
        <name>ATP</name>
        <dbReference type="ChEBI" id="CHEBI:30616"/>
    </ligand>
</feature>
<feature type="active site" description="Proton donor" evidence="8">
    <location>
        <position position="37"/>
    </location>
</feature>
<feature type="binding site" evidence="8">
    <location>
        <position position="176"/>
    </location>
    <ligand>
        <name>ATP</name>
        <dbReference type="ChEBI" id="CHEBI:30616"/>
    </ligand>
</feature>
<dbReference type="SUPFAM" id="SSF52374">
    <property type="entry name" value="Nucleotidylyl transferase"/>
    <property type="match status" value="1"/>
</dbReference>
<keyword evidence="10" id="KW-1185">Reference proteome</keyword>
<evidence type="ECO:0000256" key="2">
    <source>
        <dbReference type="ARBA" id="ARBA00009256"/>
    </source>
</evidence>
<dbReference type="FunFam" id="3.40.50.620:FF:000013">
    <property type="entry name" value="Pantothenate synthetase"/>
    <property type="match status" value="1"/>
</dbReference>
<dbReference type="AlphaFoldDB" id="A0A8J8SDY1"/>
<dbReference type="GO" id="GO:0004592">
    <property type="term" value="F:pantoate-beta-alanine ligase activity"/>
    <property type="evidence" value="ECO:0007669"/>
    <property type="project" value="UniProtKB-UniRule"/>
</dbReference>
<dbReference type="UniPathway" id="UPA00028">
    <property type="reaction ID" value="UER00005"/>
</dbReference>
<evidence type="ECO:0000256" key="1">
    <source>
        <dbReference type="ARBA" id="ARBA00004990"/>
    </source>
</evidence>
<dbReference type="Pfam" id="PF02569">
    <property type="entry name" value="Pantoate_ligase"/>
    <property type="match status" value="1"/>
</dbReference>
<dbReference type="EMBL" id="CP058561">
    <property type="protein sequence ID" value="QUH31328.1"/>
    <property type="molecule type" value="Genomic_DNA"/>
</dbReference>
<feature type="binding site" evidence="8">
    <location>
        <begin position="30"/>
        <end position="37"/>
    </location>
    <ligand>
        <name>ATP</name>
        <dbReference type="ChEBI" id="CHEBI:30616"/>
    </ligand>
</feature>
<feature type="binding site" evidence="8">
    <location>
        <begin position="147"/>
        <end position="150"/>
    </location>
    <ligand>
        <name>ATP</name>
        <dbReference type="ChEBI" id="CHEBI:30616"/>
    </ligand>
</feature>
<feature type="binding site" evidence="8">
    <location>
        <position position="61"/>
    </location>
    <ligand>
        <name>beta-alanine</name>
        <dbReference type="ChEBI" id="CHEBI:57966"/>
    </ligand>
</feature>
<feature type="binding site" evidence="8">
    <location>
        <position position="61"/>
    </location>
    <ligand>
        <name>(R)-pantoate</name>
        <dbReference type="ChEBI" id="CHEBI:15980"/>
    </ligand>
</feature>
<dbReference type="CDD" id="cd00560">
    <property type="entry name" value="PanC"/>
    <property type="match status" value="1"/>
</dbReference>
<dbReference type="Proteomes" id="UP000677305">
    <property type="component" value="Chromosome"/>
</dbReference>
<dbReference type="GO" id="GO:0015940">
    <property type="term" value="P:pantothenate biosynthetic process"/>
    <property type="evidence" value="ECO:0007669"/>
    <property type="project" value="UniProtKB-UniRule"/>
</dbReference>
<evidence type="ECO:0000256" key="4">
    <source>
        <dbReference type="ARBA" id="ARBA00022655"/>
    </source>
</evidence>
<dbReference type="HAMAP" id="MF_00158">
    <property type="entry name" value="PanC"/>
    <property type="match status" value="1"/>
</dbReference>
<dbReference type="InterPro" id="IPR042176">
    <property type="entry name" value="Pantoate_ligase_C"/>
</dbReference>
<dbReference type="EC" id="6.3.2.1" evidence="8"/>
<accession>A0A8J8SDY1</accession>
<keyword evidence="5 8" id="KW-0547">Nucleotide-binding</keyword>
<name>A0A8J8SDY1_9FIRM</name>
<evidence type="ECO:0000256" key="6">
    <source>
        <dbReference type="ARBA" id="ARBA00022840"/>
    </source>
</evidence>
<evidence type="ECO:0000256" key="5">
    <source>
        <dbReference type="ARBA" id="ARBA00022741"/>
    </source>
</evidence>
<dbReference type="KEGG" id="vgu:HYG85_21335"/>
<keyword evidence="6 8" id="KW-0067">ATP-binding</keyword>
<comment type="pathway">
    <text evidence="1 8">Cofactor biosynthesis; (R)-pantothenate biosynthesis; (R)-pantothenate from (R)-pantoate and beta-alanine: step 1/1.</text>
</comment>
<dbReference type="FunFam" id="3.30.1300.10:FF:000001">
    <property type="entry name" value="Pantothenate synthetase"/>
    <property type="match status" value="1"/>
</dbReference>
<evidence type="ECO:0000256" key="7">
    <source>
        <dbReference type="ARBA" id="ARBA00048258"/>
    </source>
</evidence>
<evidence type="ECO:0000313" key="10">
    <source>
        <dbReference type="Proteomes" id="UP000677305"/>
    </source>
</evidence>
<dbReference type="Gene3D" id="3.30.1300.10">
    <property type="entry name" value="Pantoate-beta-alanine ligase, C-terminal domain"/>
    <property type="match status" value="1"/>
</dbReference>
<dbReference type="GO" id="GO:0005829">
    <property type="term" value="C:cytosol"/>
    <property type="evidence" value="ECO:0007669"/>
    <property type="project" value="TreeGrafter"/>
</dbReference>
<dbReference type="InterPro" id="IPR003721">
    <property type="entry name" value="Pantoate_ligase"/>
</dbReference>
<protein>
    <recommendedName>
        <fullName evidence="8">Pantothenate synthetase</fullName>
        <shortName evidence="8">PS</shortName>
        <ecNumber evidence="8">6.3.2.1</ecNumber>
    </recommendedName>
    <alternativeName>
        <fullName evidence="8">Pantoate--beta-alanine ligase</fullName>
    </alternativeName>
    <alternativeName>
        <fullName evidence="8">Pantoate-activating enzyme</fullName>
    </alternativeName>
</protein>
<feature type="binding site" evidence="8">
    <location>
        <position position="153"/>
    </location>
    <ligand>
        <name>(R)-pantoate</name>
        <dbReference type="ChEBI" id="CHEBI:15980"/>
    </ligand>
</feature>
<organism evidence="9 10">
    <name type="scientific">Vallitalea guaymasensis</name>
    <dbReference type="NCBI Taxonomy" id="1185412"/>
    <lineage>
        <taxon>Bacteria</taxon>
        <taxon>Bacillati</taxon>
        <taxon>Bacillota</taxon>
        <taxon>Clostridia</taxon>
        <taxon>Lachnospirales</taxon>
        <taxon>Vallitaleaceae</taxon>
        <taxon>Vallitalea</taxon>
    </lineage>
</organism>
<comment type="subcellular location">
    <subcellularLocation>
        <location evidence="8">Cytoplasm</location>
    </subcellularLocation>
</comment>
<evidence type="ECO:0000256" key="3">
    <source>
        <dbReference type="ARBA" id="ARBA00022598"/>
    </source>
</evidence>
<dbReference type="InterPro" id="IPR014729">
    <property type="entry name" value="Rossmann-like_a/b/a_fold"/>
</dbReference>
<comment type="similarity">
    <text evidence="2 8">Belongs to the pantothenate synthetase family.</text>
</comment>
<dbReference type="NCBIfam" id="TIGR00018">
    <property type="entry name" value="panC"/>
    <property type="match status" value="1"/>
</dbReference>
<dbReference type="PANTHER" id="PTHR21299">
    <property type="entry name" value="CYTIDYLATE KINASE/PANTOATE-BETA-ALANINE LIGASE"/>
    <property type="match status" value="1"/>
</dbReference>
<comment type="miscellaneous">
    <text evidence="8">The reaction proceeds by a bi uni uni bi ping pong mechanism.</text>
</comment>
<evidence type="ECO:0000256" key="8">
    <source>
        <dbReference type="HAMAP-Rule" id="MF_00158"/>
    </source>
</evidence>